<gene>
    <name evidence="1" type="ORF">BDY19DRAFT_990808</name>
</gene>
<protein>
    <submittedName>
        <fullName evidence="1">Uncharacterized protein</fullName>
    </submittedName>
</protein>
<proteinExistence type="predicted"/>
<dbReference type="Proteomes" id="UP001055072">
    <property type="component" value="Unassembled WGS sequence"/>
</dbReference>
<organism evidence="1 2">
    <name type="scientific">Irpex rosettiformis</name>
    <dbReference type="NCBI Taxonomy" id="378272"/>
    <lineage>
        <taxon>Eukaryota</taxon>
        <taxon>Fungi</taxon>
        <taxon>Dikarya</taxon>
        <taxon>Basidiomycota</taxon>
        <taxon>Agaricomycotina</taxon>
        <taxon>Agaricomycetes</taxon>
        <taxon>Polyporales</taxon>
        <taxon>Irpicaceae</taxon>
        <taxon>Irpex</taxon>
    </lineage>
</organism>
<comment type="caution">
    <text evidence="1">The sequence shown here is derived from an EMBL/GenBank/DDBJ whole genome shotgun (WGS) entry which is preliminary data.</text>
</comment>
<keyword evidence="2" id="KW-1185">Reference proteome</keyword>
<sequence>MSPPSSYAHWNQPRSQSPHGSVELDDEGFSESSSVYSELVSSEFELEDDEFHEEEFAGILALAELAKESFATSSRGEDLEDYIAYLRDALTVAPRDGQVRADILHSLAYNLYLSVANSHASSFDPLERLNESIHLHRLALYHLSHGNDARATYATCLAVVLRERYSRSGDPDDLHDSIALHLQVLSFRPPGHPDRFESLTNLANCHFACFECLEESNDLESAVKYDSEALCLLTPDHPKRISALLALAADHGARFWKDELQDDFHRSRALYEEALLLTTTVEDNLRIAQQLASLLFTHYRTNRIVAILDQAIEVCSRPFYATHDISPTTQLPAIRLLADLCLTQYIEGSQEARYLEGAIQYSKRALNYLPEASSLSDRLNALMNLSYALVARFSLTNVADDIEQSIQLCTEAGELSPSGYPSHPRSLRALARSFAIRYEHFHDDHDLQLAFGRYAEAVRDPYGFTRERITWAEEWVELILRHRGQSKLLLEAYMPLLGLLRHLIYFEEDPHLREEDIRTAARVFSGCLQCALHLQDTETVVELVEQRQQMLWRPRYLDDAIPTPLRQRLHSIACELHGSYKGHSSPASLVPSRIRHAGSDDVASRHRNLVDEFHSLVQHLRQYPGLSDLLHPVRFSDLVLDHEHDPVVILIAQARCEAIICRSSGVSRVSLNFTAEDARKVACAFHDMRQGVDEAKFQRLSGLTWDAVVGPVLSALEYTHRTFEPKPKPRVWWCPTGPFTFIPLHAVGHSQAGKQSVCTFDYVVSSYIPSINSLRIHKSKDVECRQKKSLPAPNINTDLPALETTSSKKDDIHLVQIPSPIGSDGLSFSFGYDIDHSSEGQRASFIRLTGPLPDDILATSPQTDSSHLSYSSTTSNLPHLALSYVAFAFLYTQTRPSHASYLTTRAPGLPCESAHPGFALLLGGFRSILSTLPGWENVIHASDTAMVIERVCRGVESMDASDSSLVSYALDNAIRSLRDSGVPLSRLIPFIHIGL</sequence>
<evidence type="ECO:0000313" key="2">
    <source>
        <dbReference type="Proteomes" id="UP001055072"/>
    </source>
</evidence>
<reference evidence="1" key="1">
    <citation type="journal article" date="2021" name="Environ. Microbiol.">
        <title>Gene family expansions and transcriptome signatures uncover fungal adaptations to wood decay.</title>
        <authorList>
            <person name="Hage H."/>
            <person name="Miyauchi S."/>
            <person name="Viragh M."/>
            <person name="Drula E."/>
            <person name="Min B."/>
            <person name="Chaduli D."/>
            <person name="Navarro D."/>
            <person name="Favel A."/>
            <person name="Norest M."/>
            <person name="Lesage-Meessen L."/>
            <person name="Balint B."/>
            <person name="Merenyi Z."/>
            <person name="de Eugenio L."/>
            <person name="Morin E."/>
            <person name="Martinez A.T."/>
            <person name="Baldrian P."/>
            <person name="Stursova M."/>
            <person name="Martinez M.J."/>
            <person name="Novotny C."/>
            <person name="Magnuson J.K."/>
            <person name="Spatafora J.W."/>
            <person name="Maurice S."/>
            <person name="Pangilinan J."/>
            <person name="Andreopoulos W."/>
            <person name="LaButti K."/>
            <person name="Hundley H."/>
            <person name="Na H."/>
            <person name="Kuo A."/>
            <person name="Barry K."/>
            <person name="Lipzen A."/>
            <person name="Henrissat B."/>
            <person name="Riley R."/>
            <person name="Ahrendt S."/>
            <person name="Nagy L.G."/>
            <person name="Grigoriev I.V."/>
            <person name="Martin F."/>
            <person name="Rosso M.N."/>
        </authorList>
    </citation>
    <scope>NUCLEOTIDE SEQUENCE</scope>
    <source>
        <strain evidence="1">CBS 384.51</strain>
    </source>
</reference>
<dbReference type="EMBL" id="MU274904">
    <property type="protein sequence ID" value="KAI0092061.1"/>
    <property type="molecule type" value="Genomic_DNA"/>
</dbReference>
<evidence type="ECO:0000313" key="1">
    <source>
        <dbReference type="EMBL" id="KAI0092061.1"/>
    </source>
</evidence>
<name>A0ACB8UCT0_9APHY</name>
<accession>A0ACB8UCT0</accession>